<reference evidence="2 5" key="2">
    <citation type="submission" date="2021-06" db="EMBL/GenBank/DDBJ databases">
        <title>Whole genome sequence of Paenibacillus sophorae DSM23020 for comparative genomics.</title>
        <authorList>
            <person name="Kim M.-J."/>
            <person name="Lee G."/>
            <person name="Shin J.-H."/>
        </authorList>
    </citation>
    <scope>NUCLEOTIDE SEQUENCE [LARGE SCALE GENOMIC DNA]</scope>
    <source>
        <strain evidence="2 5">DSM 23020</strain>
    </source>
</reference>
<dbReference type="EMBL" id="FODH01000003">
    <property type="protein sequence ID" value="SEN92183.1"/>
    <property type="molecule type" value="Genomic_DNA"/>
</dbReference>
<reference evidence="3 4" key="1">
    <citation type="submission" date="2016-10" db="EMBL/GenBank/DDBJ databases">
        <authorList>
            <person name="de Groot N.N."/>
        </authorList>
    </citation>
    <scope>NUCLEOTIDE SEQUENCE [LARGE SCALE GENOMIC DNA]</scope>
    <source>
        <strain evidence="3 4">CGMCC 1.10238</strain>
    </source>
</reference>
<protein>
    <submittedName>
        <fullName evidence="2">Transposase family protein</fullName>
    </submittedName>
    <submittedName>
        <fullName evidence="3">Zinc-finger of transposase IS204/IS1001/IS1096/IS1165</fullName>
    </submittedName>
</protein>
<organism evidence="3 4">
    <name type="scientific">Paenibacillus sophorae</name>
    <dbReference type="NCBI Taxonomy" id="1333845"/>
    <lineage>
        <taxon>Bacteria</taxon>
        <taxon>Bacillati</taxon>
        <taxon>Bacillota</taxon>
        <taxon>Bacilli</taxon>
        <taxon>Bacillales</taxon>
        <taxon>Paenibacillaceae</taxon>
        <taxon>Paenibacillus</taxon>
    </lineage>
</organism>
<keyword evidence="3" id="KW-0862">Zinc</keyword>
<evidence type="ECO:0000313" key="2">
    <source>
        <dbReference type="EMBL" id="QWU13742.1"/>
    </source>
</evidence>
<dbReference type="InterPro" id="IPR029261">
    <property type="entry name" value="Transposase_Znf"/>
</dbReference>
<dbReference type="AlphaFoldDB" id="A0A1H8KGS7"/>
<evidence type="ECO:0000313" key="4">
    <source>
        <dbReference type="Proteomes" id="UP000198809"/>
    </source>
</evidence>
<dbReference type="Proteomes" id="UP000198809">
    <property type="component" value="Unassembled WGS sequence"/>
</dbReference>
<proteinExistence type="predicted"/>
<keyword evidence="3" id="KW-0479">Metal-binding</keyword>
<dbReference type="OrthoDB" id="6197054at2"/>
<dbReference type="Pfam" id="PF14690">
    <property type="entry name" value="Zn_ribbon_ISL3"/>
    <property type="match status" value="1"/>
</dbReference>
<gene>
    <name evidence="2" type="ORF">KP014_17365</name>
    <name evidence="3" type="ORF">SAMN04487895_103442</name>
</gene>
<evidence type="ECO:0000313" key="3">
    <source>
        <dbReference type="EMBL" id="SEN92183.1"/>
    </source>
</evidence>
<feature type="domain" description="Transposase IS204/IS1001/IS1096/IS1165 zinc-finger" evidence="1">
    <location>
        <begin position="52"/>
        <end position="95"/>
    </location>
</feature>
<name>A0A1H8KGS7_9BACL</name>
<evidence type="ECO:0000313" key="5">
    <source>
        <dbReference type="Proteomes" id="UP000683429"/>
    </source>
</evidence>
<keyword evidence="5" id="KW-1185">Reference proteome</keyword>
<accession>A0A1H8KGS7</accession>
<dbReference type="Proteomes" id="UP000683429">
    <property type="component" value="Chromosome"/>
</dbReference>
<sequence>MWTSKNSEDRVILELFNVALQVEYPWKLTEITFDDHEQAWHLFMDFERGSEFVCPLCGGTCKAYDADKKQWRHLDFWDWKTYMHARVPRVDCKACNKITEGPVKWSSPGAHFTYSFE</sequence>
<dbReference type="GO" id="GO:0008270">
    <property type="term" value="F:zinc ion binding"/>
    <property type="evidence" value="ECO:0007669"/>
    <property type="project" value="UniProtKB-KW"/>
</dbReference>
<keyword evidence="3" id="KW-0863">Zinc-finger</keyword>
<evidence type="ECO:0000259" key="1">
    <source>
        <dbReference type="Pfam" id="PF14690"/>
    </source>
</evidence>
<dbReference type="EMBL" id="CP076607">
    <property type="protein sequence ID" value="QWU13742.1"/>
    <property type="molecule type" value="Genomic_DNA"/>
</dbReference>